<reference evidence="2 3" key="1">
    <citation type="submission" date="2020-10" db="EMBL/GenBank/DDBJ databases">
        <title>The genome sequence of Chitinilyticum litopenaei 4Y14.</title>
        <authorList>
            <person name="Liu Y."/>
        </authorList>
    </citation>
    <scope>NUCLEOTIDE SEQUENCE [LARGE SCALE GENOMIC DNA]</scope>
    <source>
        <strain evidence="2 3">4Y14</strain>
    </source>
</reference>
<name>A0A8J7FJ96_9NEIS</name>
<feature type="region of interest" description="Disordered" evidence="1">
    <location>
        <begin position="1"/>
        <end position="47"/>
    </location>
</feature>
<dbReference type="Proteomes" id="UP000604481">
    <property type="component" value="Unassembled WGS sequence"/>
</dbReference>
<keyword evidence="3" id="KW-1185">Reference proteome</keyword>
<evidence type="ECO:0000313" key="2">
    <source>
        <dbReference type="EMBL" id="MBE9608517.1"/>
    </source>
</evidence>
<comment type="caution">
    <text evidence="2">The sequence shown here is derived from an EMBL/GenBank/DDBJ whole genome shotgun (WGS) entry which is preliminary data.</text>
</comment>
<evidence type="ECO:0000256" key="1">
    <source>
        <dbReference type="SAM" id="MobiDB-lite"/>
    </source>
</evidence>
<dbReference type="AlphaFoldDB" id="A0A8J7FJ96"/>
<feature type="compositionally biased region" description="Low complexity" evidence="1">
    <location>
        <begin position="22"/>
        <end position="44"/>
    </location>
</feature>
<gene>
    <name evidence="2" type="ORF">INR99_04075</name>
</gene>
<sequence length="259" mass="26959">MTNLPALGLATTPWQANPTPAAPSGARESAAAQPSTKAAQASSPLAQRVSQLGRNTVDLAQNLLGKFAESLFGDAAKGMKVEFDSFSLSAESTASAAAYQSRSSHGSTSAAAFRLEDASSFSGRGKLTTADGKVFEFEIEVRYQSVQEAAFTSSQQQLLKNDGAEDRKPPAESGTATPAALNDLRSQFAGIASDLLAALSAEPARQPFSMSMPQDNSEPLQLLGDLALKLLDLPGGPRYVDLAKADNTEPGNPGLTVRA</sequence>
<evidence type="ECO:0000313" key="3">
    <source>
        <dbReference type="Proteomes" id="UP000604481"/>
    </source>
</evidence>
<protein>
    <submittedName>
        <fullName evidence="2">Uncharacterized protein</fullName>
    </submittedName>
</protein>
<dbReference type="EMBL" id="JADFUA010000002">
    <property type="protein sequence ID" value="MBE9608517.1"/>
    <property type="molecule type" value="Genomic_DNA"/>
</dbReference>
<accession>A0A8J7FJ96</accession>
<dbReference type="RefSeq" id="WP_194115036.1">
    <property type="nucleotide sequence ID" value="NZ_JADFUA010000002.1"/>
</dbReference>
<organism evidence="2 3">
    <name type="scientific">Chitinilyticum piscinae</name>
    <dbReference type="NCBI Taxonomy" id="2866724"/>
    <lineage>
        <taxon>Bacteria</taxon>
        <taxon>Pseudomonadati</taxon>
        <taxon>Pseudomonadota</taxon>
        <taxon>Betaproteobacteria</taxon>
        <taxon>Neisseriales</taxon>
        <taxon>Chitinibacteraceae</taxon>
        <taxon>Chitinilyticum</taxon>
    </lineage>
</organism>
<proteinExistence type="predicted"/>